<dbReference type="AlphaFoldDB" id="A0A9D4MW99"/>
<dbReference type="InterPro" id="IPR017452">
    <property type="entry name" value="GPCR_Rhodpsn_7TM"/>
</dbReference>
<keyword evidence="7 8" id="KW-0807">Transducer</keyword>
<dbReference type="PRINTS" id="PR00237">
    <property type="entry name" value="GPCRRHODOPSN"/>
</dbReference>
<dbReference type="EMBL" id="JAIWYP010000001">
    <property type="protein sequence ID" value="KAH3885018.1"/>
    <property type="molecule type" value="Genomic_DNA"/>
</dbReference>
<reference evidence="11" key="2">
    <citation type="submission" date="2020-11" db="EMBL/GenBank/DDBJ databases">
        <authorList>
            <person name="McCartney M.A."/>
            <person name="Auch B."/>
            <person name="Kono T."/>
            <person name="Mallez S."/>
            <person name="Becker A."/>
            <person name="Gohl D.M."/>
            <person name="Silverstein K.A.T."/>
            <person name="Koren S."/>
            <person name="Bechman K.B."/>
            <person name="Herman A."/>
            <person name="Abrahante J.E."/>
            <person name="Garbe J."/>
        </authorList>
    </citation>
    <scope>NUCLEOTIDE SEQUENCE</scope>
    <source>
        <strain evidence="11">Duluth1</strain>
        <tissue evidence="11">Whole animal</tissue>
    </source>
</reference>
<evidence type="ECO:0000256" key="2">
    <source>
        <dbReference type="ARBA" id="ARBA00022692"/>
    </source>
</evidence>
<dbReference type="SUPFAM" id="SSF81321">
    <property type="entry name" value="Family A G protein-coupled receptor-like"/>
    <property type="match status" value="1"/>
</dbReference>
<keyword evidence="6 8" id="KW-0675">Receptor</keyword>
<protein>
    <recommendedName>
        <fullName evidence="10">G-protein coupled receptors family 1 profile domain-containing protein</fullName>
    </recommendedName>
</protein>
<evidence type="ECO:0000256" key="9">
    <source>
        <dbReference type="SAM" id="Phobius"/>
    </source>
</evidence>
<reference evidence="11" key="1">
    <citation type="journal article" date="2019" name="bioRxiv">
        <title>The Genome of the Zebra Mussel, Dreissena polymorpha: A Resource for Invasive Species Research.</title>
        <authorList>
            <person name="McCartney M.A."/>
            <person name="Auch B."/>
            <person name="Kono T."/>
            <person name="Mallez S."/>
            <person name="Zhang Y."/>
            <person name="Obille A."/>
            <person name="Becker A."/>
            <person name="Abrahante J.E."/>
            <person name="Garbe J."/>
            <person name="Badalamenti J.P."/>
            <person name="Herman A."/>
            <person name="Mangelson H."/>
            <person name="Liachko I."/>
            <person name="Sullivan S."/>
            <person name="Sone E.D."/>
            <person name="Koren S."/>
            <person name="Silverstein K.A.T."/>
            <person name="Beckman K.B."/>
            <person name="Gohl D.M."/>
        </authorList>
    </citation>
    <scope>NUCLEOTIDE SEQUENCE</scope>
    <source>
        <strain evidence="11">Duluth1</strain>
        <tissue evidence="11">Whole animal</tissue>
    </source>
</reference>
<evidence type="ECO:0000313" key="12">
    <source>
        <dbReference type="Proteomes" id="UP000828390"/>
    </source>
</evidence>
<dbReference type="PROSITE" id="PS50262">
    <property type="entry name" value="G_PROTEIN_RECEP_F1_2"/>
    <property type="match status" value="1"/>
</dbReference>
<dbReference type="GO" id="GO:0005886">
    <property type="term" value="C:plasma membrane"/>
    <property type="evidence" value="ECO:0007669"/>
    <property type="project" value="TreeGrafter"/>
</dbReference>
<comment type="subcellular location">
    <subcellularLocation>
        <location evidence="1">Membrane</location>
        <topology evidence="1">Multi-pass membrane protein</topology>
    </subcellularLocation>
</comment>
<organism evidence="11 12">
    <name type="scientific">Dreissena polymorpha</name>
    <name type="common">Zebra mussel</name>
    <name type="synonym">Mytilus polymorpha</name>
    <dbReference type="NCBI Taxonomy" id="45954"/>
    <lineage>
        <taxon>Eukaryota</taxon>
        <taxon>Metazoa</taxon>
        <taxon>Spiralia</taxon>
        <taxon>Lophotrochozoa</taxon>
        <taxon>Mollusca</taxon>
        <taxon>Bivalvia</taxon>
        <taxon>Autobranchia</taxon>
        <taxon>Heteroconchia</taxon>
        <taxon>Euheterodonta</taxon>
        <taxon>Imparidentia</taxon>
        <taxon>Neoheterodontei</taxon>
        <taxon>Myida</taxon>
        <taxon>Dreissenoidea</taxon>
        <taxon>Dreissenidae</taxon>
        <taxon>Dreissena</taxon>
    </lineage>
</organism>
<keyword evidence="3 9" id="KW-1133">Transmembrane helix</keyword>
<keyword evidence="4 8" id="KW-0297">G-protein coupled receptor</keyword>
<dbReference type="Proteomes" id="UP000828390">
    <property type="component" value="Unassembled WGS sequence"/>
</dbReference>
<evidence type="ECO:0000259" key="10">
    <source>
        <dbReference type="PROSITE" id="PS50262"/>
    </source>
</evidence>
<dbReference type="PANTHER" id="PTHR24243:SF230">
    <property type="entry name" value="G-PROTEIN COUPLED RECEPTORS FAMILY 1 PROFILE DOMAIN-CONTAINING PROTEIN"/>
    <property type="match status" value="1"/>
</dbReference>
<evidence type="ECO:0000256" key="6">
    <source>
        <dbReference type="ARBA" id="ARBA00023170"/>
    </source>
</evidence>
<keyword evidence="5 9" id="KW-0472">Membrane</keyword>
<evidence type="ECO:0000256" key="8">
    <source>
        <dbReference type="RuleBase" id="RU000688"/>
    </source>
</evidence>
<dbReference type="GO" id="GO:0004930">
    <property type="term" value="F:G protein-coupled receptor activity"/>
    <property type="evidence" value="ECO:0007669"/>
    <property type="project" value="UniProtKB-KW"/>
</dbReference>
<proteinExistence type="inferred from homology"/>
<evidence type="ECO:0000256" key="3">
    <source>
        <dbReference type="ARBA" id="ARBA00022989"/>
    </source>
</evidence>
<feature type="transmembrane region" description="Helical" evidence="9">
    <location>
        <begin position="89"/>
        <end position="112"/>
    </location>
</feature>
<gene>
    <name evidence="11" type="ORF">DPMN_009005</name>
</gene>
<evidence type="ECO:0000256" key="4">
    <source>
        <dbReference type="ARBA" id="ARBA00023040"/>
    </source>
</evidence>
<evidence type="ECO:0000256" key="1">
    <source>
        <dbReference type="ARBA" id="ARBA00004141"/>
    </source>
</evidence>
<feature type="transmembrane region" description="Helical" evidence="9">
    <location>
        <begin position="132"/>
        <end position="156"/>
    </location>
</feature>
<feature type="transmembrane region" description="Helical" evidence="9">
    <location>
        <begin position="265"/>
        <end position="284"/>
    </location>
</feature>
<feature type="transmembrane region" description="Helical" evidence="9">
    <location>
        <begin position="222"/>
        <end position="245"/>
    </location>
</feature>
<keyword evidence="12" id="KW-1185">Reference proteome</keyword>
<feature type="transmembrane region" description="Helical" evidence="9">
    <location>
        <begin position="41"/>
        <end position="64"/>
    </location>
</feature>
<dbReference type="Gene3D" id="1.20.1070.10">
    <property type="entry name" value="Rhodopsin 7-helix transmembrane proteins"/>
    <property type="match status" value="1"/>
</dbReference>
<feature type="transmembrane region" description="Helical" evidence="9">
    <location>
        <begin position="7"/>
        <end position="29"/>
    </location>
</feature>
<evidence type="ECO:0000256" key="5">
    <source>
        <dbReference type="ARBA" id="ARBA00023136"/>
    </source>
</evidence>
<name>A0A9D4MW99_DREPO</name>
<feature type="domain" description="G-protein coupled receptors family 1 profile" evidence="10">
    <location>
        <begin position="1"/>
        <end position="281"/>
    </location>
</feature>
<dbReference type="PROSITE" id="PS00237">
    <property type="entry name" value="G_PROTEIN_RECEP_F1_1"/>
    <property type="match status" value="1"/>
</dbReference>
<keyword evidence="2 8" id="KW-0812">Transmembrane</keyword>
<dbReference type="PANTHER" id="PTHR24243">
    <property type="entry name" value="G-PROTEIN COUPLED RECEPTOR"/>
    <property type="match status" value="1"/>
</dbReference>
<evidence type="ECO:0000256" key="7">
    <source>
        <dbReference type="ARBA" id="ARBA00023224"/>
    </source>
</evidence>
<comment type="caution">
    <text evidence="11">The sequence shown here is derived from an EMBL/GenBank/DDBJ whole genome shotgun (WGS) entry which is preliminary data.</text>
</comment>
<dbReference type="Pfam" id="PF00001">
    <property type="entry name" value="7tm_1"/>
    <property type="match status" value="1"/>
</dbReference>
<accession>A0A9D4MW99</accession>
<dbReference type="InterPro" id="IPR000276">
    <property type="entry name" value="GPCR_Rhodpsn"/>
</dbReference>
<evidence type="ECO:0000313" key="11">
    <source>
        <dbReference type="EMBL" id="KAH3885018.1"/>
    </source>
</evidence>
<comment type="similarity">
    <text evidence="8">Belongs to the G-protein coupled receptor 1 family.</text>
</comment>
<sequence>MKRSSCSVFLAALAAADNMFIIGVLLTYFNENVYAILTKDIACQLLIFITYVGSFLSVSFIVGFTCERYIAMQFPLKCKLVCSVGREKVVVLILTIFACAIYSFSFWTTVASPFGDMMQCTFKFEYFRFLKIVTWLDTCITMIIPFLLITCINALVIRRFWKRKIKTATRPQLRRLDQSAELNPSLLDASHRRNRDGQSVCMSRTQVSSFAVRVQWRVTRNLLFVSLTFLGLNLPSYLIRLYSLVVSEVSQENIVSAKLYFFKELTQMLYCSTFACNVFIYTLSGRNFRKSLLRMIRCNSEKHYERKRMLKRLLSVQRQQHHHWDTEI</sequence>